<gene>
    <name evidence="5" type="ORF">SAMN05444398_10836</name>
</gene>
<dbReference type="InterPro" id="IPR000182">
    <property type="entry name" value="GNAT_dom"/>
</dbReference>
<dbReference type="PANTHER" id="PTHR43877">
    <property type="entry name" value="AMINOALKYLPHOSPHONATE N-ACETYLTRANSFERASE-RELATED-RELATED"/>
    <property type="match status" value="1"/>
</dbReference>
<accession>A0A1M7F0M5</accession>
<dbReference type="InterPro" id="IPR016181">
    <property type="entry name" value="Acyl_CoA_acyltransferase"/>
</dbReference>
<dbReference type="RefSeq" id="WP_073035345.1">
    <property type="nucleotide sequence ID" value="NZ_BMLR01000009.1"/>
</dbReference>
<dbReference type="Proteomes" id="UP000183974">
    <property type="component" value="Unassembled WGS sequence"/>
</dbReference>
<evidence type="ECO:0000256" key="3">
    <source>
        <dbReference type="SAM" id="MobiDB-lite"/>
    </source>
</evidence>
<dbReference type="STRING" id="337701.SAMN05444398_10836"/>
<protein>
    <submittedName>
        <fullName evidence="5">Acetyltransferase (GNAT) family protein</fullName>
    </submittedName>
</protein>
<name>A0A1M7F0M5_9RHOB</name>
<keyword evidence="6" id="KW-1185">Reference proteome</keyword>
<dbReference type="SUPFAM" id="SSF55729">
    <property type="entry name" value="Acyl-CoA N-acyltransferases (Nat)"/>
    <property type="match status" value="1"/>
</dbReference>
<evidence type="ECO:0000256" key="1">
    <source>
        <dbReference type="ARBA" id="ARBA00022679"/>
    </source>
</evidence>
<dbReference type="AlphaFoldDB" id="A0A1M7F0M5"/>
<feature type="domain" description="N-acetyltransferase" evidence="4">
    <location>
        <begin position="103"/>
        <end position="241"/>
    </location>
</feature>
<keyword evidence="1 5" id="KW-0808">Transferase</keyword>
<dbReference type="EMBL" id="FRBR01000008">
    <property type="protein sequence ID" value="SHL97644.1"/>
    <property type="molecule type" value="Genomic_DNA"/>
</dbReference>
<dbReference type="PROSITE" id="PS51186">
    <property type="entry name" value="GNAT"/>
    <property type="match status" value="1"/>
</dbReference>
<dbReference type="Gene3D" id="3.40.630.30">
    <property type="match status" value="1"/>
</dbReference>
<evidence type="ECO:0000313" key="6">
    <source>
        <dbReference type="Proteomes" id="UP000183974"/>
    </source>
</evidence>
<feature type="region of interest" description="Disordered" evidence="3">
    <location>
        <begin position="24"/>
        <end position="49"/>
    </location>
</feature>
<evidence type="ECO:0000313" key="5">
    <source>
        <dbReference type="EMBL" id="SHL97644.1"/>
    </source>
</evidence>
<proteinExistence type="predicted"/>
<sequence>MTPQHLYAVTDATWPAAATETVGPWTVRDGQGGGKRVSAATARQPVTPDDLPMAESAMQALGQTPLFMIRQGDEALDAMLADRGYAVIDPVNLYVAPVADLAVPPPHATTFAIWEPLAIQRDMWAEGGIGPARLAVMERAAPPKTTIIARDGQRPAATAFVGIHDGTAMIHALEVTPECRRHGIGKRVVQQAALWAQQNGASHVAALCTQANTGANALYAALHMALAGQYHYRIKEEANPT</sequence>
<dbReference type="PANTHER" id="PTHR43877:SF1">
    <property type="entry name" value="ACETYLTRANSFERASE"/>
    <property type="match status" value="1"/>
</dbReference>
<evidence type="ECO:0000256" key="2">
    <source>
        <dbReference type="ARBA" id="ARBA00023315"/>
    </source>
</evidence>
<organism evidence="5 6">
    <name type="scientific">Roseovarius pacificus</name>
    <dbReference type="NCBI Taxonomy" id="337701"/>
    <lineage>
        <taxon>Bacteria</taxon>
        <taxon>Pseudomonadati</taxon>
        <taxon>Pseudomonadota</taxon>
        <taxon>Alphaproteobacteria</taxon>
        <taxon>Rhodobacterales</taxon>
        <taxon>Roseobacteraceae</taxon>
        <taxon>Roseovarius</taxon>
    </lineage>
</organism>
<dbReference type="OrthoDB" id="7301318at2"/>
<evidence type="ECO:0000259" key="4">
    <source>
        <dbReference type="PROSITE" id="PS51186"/>
    </source>
</evidence>
<dbReference type="GO" id="GO:0016747">
    <property type="term" value="F:acyltransferase activity, transferring groups other than amino-acyl groups"/>
    <property type="evidence" value="ECO:0007669"/>
    <property type="project" value="InterPro"/>
</dbReference>
<dbReference type="Pfam" id="PF00583">
    <property type="entry name" value="Acetyltransf_1"/>
    <property type="match status" value="1"/>
</dbReference>
<dbReference type="InterPro" id="IPR050832">
    <property type="entry name" value="Bact_Acetyltransf"/>
</dbReference>
<dbReference type="CDD" id="cd04301">
    <property type="entry name" value="NAT_SF"/>
    <property type="match status" value="1"/>
</dbReference>
<keyword evidence="2" id="KW-0012">Acyltransferase</keyword>
<reference evidence="5 6" key="1">
    <citation type="submission" date="2016-11" db="EMBL/GenBank/DDBJ databases">
        <authorList>
            <person name="Jaros S."/>
            <person name="Januszkiewicz K."/>
            <person name="Wedrychowicz H."/>
        </authorList>
    </citation>
    <scope>NUCLEOTIDE SEQUENCE [LARGE SCALE GENOMIC DNA]</scope>
    <source>
        <strain evidence="5 6">DSM 29589</strain>
    </source>
</reference>